<dbReference type="EMBL" id="FVZE01000002">
    <property type="protein sequence ID" value="SLJ95297.1"/>
    <property type="molecule type" value="Genomic_DNA"/>
</dbReference>
<name>A0A1U6HHQ1_9SPHN</name>
<feature type="transmembrane region" description="Helical" evidence="3">
    <location>
        <begin position="182"/>
        <end position="209"/>
    </location>
</feature>
<evidence type="ECO:0000256" key="3">
    <source>
        <dbReference type="SAM" id="Phobius"/>
    </source>
</evidence>
<dbReference type="RefSeq" id="WP_054945470.1">
    <property type="nucleotide sequence ID" value="NZ_FVZE01000002.1"/>
</dbReference>
<evidence type="ECO:0000313" key="5">
    <source>
        <dbReference type="Proteomes" id="UP000190989"/>
    </source>
</evidence>
<organism evidence="4 5">
    <name type="scientific">Novosphingobium mathurense</name>
    <dbReference type="NCBI Taxonomy" id="428990"/>
    <lineage>
        <taxon>Bacteria</taxon>
        <taxon>Pseudomonadati</taxon>
        <taxon>Pseudomonadota</taxon>
        <taxon>Alphaproteobacteria</taxon>
        <taxon>Sphingomonadales</taxon>
        <taxon>Sphingomonadaceae</taxon>
        <taxon>Novosphingobium</taxon>
    </lineage>
</organism>
<dbReference type="Proteomes" id="UP000190989">
    <property type="component" value="Unassembled WGS sequence"/>
</dbReference>
<keyword evidence="4" id="KW-0966">Cell projection</keyword>
<dbReference type="PANTHER" id="PTHR30531:SF12">
    <property type="entry name" value="FLAGELLAR BIOSYNTHETIC PROTEIN FLHB"/>
    <property type="match status" value="1"/>
</dbReference>
<keyword evidence="5" id="KW-1185">Reference proteome</keyword>
<dbReference type="InterPro" id="IPR029025">
    <property type="entry name" value="T3SS_substrate_exporter_C"/>
</dbReference>
<dbReference type="Pfam" id="PF01312">
    <property type="entry name" value="Bac_export_2"/>
    <property type="match status" value="1"/>
</dbReference>
<evidence type="ECO:0000313" key="4">
    <source>
        <dbReference type="EMBL" id="SLJ95297.1"/>
    </source>
</evidence>
<dbReference type="GO" id="GO:0009306">
    <property type="term" value="P:protein secretion"/>
    <property type="evidence" value="ECO:0007669"/>
    <property type="project" value="InterPro"/>
</dbReference>
<dbReference type="GO" id="GO:0005886">
    <property type="term" value="C:plasma membrane"/>
    <property type="evidence" value="ECO:0007669"/>
    <property type="project" value="TreeGrafter"/>
</dbReference>
<protein>
    <submittedName>
        <fullName evidence="4">Flagellar biosynthetic protein FlhB</fullName>
    </submittedName>
</protein>
<feature type="region of interest" description="Disordered" evidence="2">
    <location>
        <begin position="1"/>
        <end position="23"/>
    </location>
</feature>
<keyword evidence="3" id="KW-0472">Membrane</keyword>
<feature type="compositionally biased region" description="Basic and acidic residues" evidence="2">
    <location>
        <begin position="13"/>
        <end position="23"/>
    </location>
</feature>
<dbReference type="Gene3D" id="6.10.250.2080">
    <property type="match status" value="1"/>
</dbReference>
<dbReference type="PRINTS" id="PR00950">
    <property type="entry name" value="TYPE3IMSPROT"/>
</dbReference>
<feature type="transmembrane region" description="Helical" evidence="3">
    <location>
        <begin position="91"/>
        <end position="109"/>
    </location>
</feature>
<accession>A0A1U6HHQ1</accession>
<keyword evidence="3" id="KW-0812">Transmembrane</keyword>
<sequence length="379" mass="41306">MSEQSGEKSFAPTEKRKRDAAQKGDVLRSRELATAGAVAVGATWMLAAGPWVLERLSETLRAGFIWDRAAIDDFEPGQLIVSAAMSALPPVFLLGLAIIAVSLISQLGFGEGRWIGGNMAPKASRINPMSGLKRMFGPNGAIELAKGIGKVSLLGTIAYVWANDNIETIAKLGRGDLFGQLSYAWHGVIVLLFWLAGGLFVIALIDVPVQMVRRLSRLKMTLQEMRDESKESEGSPEKKAAIKNAQRKIAMGGLIPAMKEAQFIITNPTHFSIALTYDPEKAHAPIVLAKGRGDKALAMRELAAEYKVPVLEYPALARSVYYTTRERQVIREEHYAAVASILAFVMSLKRGEKRVRPEVSVPVTLRFDADGNLDPASVH</sequence>
<dbReference type="AlphaFoldDB" id="A0A1U6HHQ1"/>
<dbReference type="STRING" id="428990.SAMN06295987_102439"/>
<proteinExistence type="inferred from homology"/>
<keyword evidence="3" id="KW-1133">Transmembrane helix</keyword>
<evidence type="ECO:0000256" key="1">
    <source>
        <dbReference type="ARBA" id="ARBA00010690"/>
    </source>
</evidence>
<dbReference type="SUPFAM" id="SSF160544">
    <property type="entry name" value="EscU C-terminal domain-like"/>
    <property type="match status" value="1"/>
</dbReference>
<keyword evidence="4" id="KW-0969">Cilium</keyword>
<keyword evidence="4" id="KW-0282">Flagellum</keyword>
<dbReference type="PANTHER" id="PTHR30531">
    <property type="entry name" value="FLAGELLAR BIOSYNTHETIC PROTEIN FLHB"/>
    <property type="match status" value="1"/>
</dbReference>
<gene>
    <name evidence="4" type="ORF">SAMN06295987_102439</name>
</gene>
<evidence type="ECO:0000256" key="2">
    <source>
        <dbReference type="SAM" id="MobiDB-lite"/>
    </source>
</evidence>
<comment type="similarity">
    <text evidence="1">Belongs to the type III secretion exporter family.</text>
</comment>
<reference evidence="5" key="1">
    <citation type="submission" date="2017-02" db="EMBL/GenBank/DDBJ databases">
        <authorList>
            <person name="Varghese N."/>
            <person name="Submissions S."/>
        </authorList>
    </citation>
    <scope>NUCLEOTIDE SEQUENCE [LARGE SCALE GENOMIC DNA]</scope>
    <source>
        <strain evidence="5">SM117</strain>
    </source>
</reference>
<dbReference type="Gene3D" id="3.40.1690.10">
    <property type="entry name" value="secretion proteins EscU"/>
    <property type="match status" value="1"/>
</dbReference>
<dbReference type="InterPro" id="IPR006135">
    <property type="entry name" value="T3SS_substrate_exporter"/>
</dbReference>